<feature type="transmembrane region" description="Helical" evidence="15">
    <location>
        <begin position="558"/>
        <end position="580"/>
    </location>
</feature>
<evidence type="ECO:0000256" key="6">
    <source>
        <dbReference type="ARBA" id="ARBA00022692"/>
    </source>
</evidence>
<dbReference type="PANTHER" id="PTHR45628:SF7">
    <property type="entry name" value="VOLTAGE-DEPENDENT CALCIUM CHANNEL TYPE A SUBUNIT ALPHA-1"/>
    <property type="match status" value="1"/>
</dbReference>
<keyword evidence="4" id="KW-0109">Calcium transport</keyword>
<dbReference type="EMBL" id="CAXAMM010000170">
    <property type="protein sequence ID" value="CAK8986320.1"/>
    <property type="molecule type" value="Genomic_DNA"/>
</dbReference>
<evidence type="ECO:0000256" key="2">
    <source>
        <dbReference type="ARBA" id="ARBA00022448"/>
    </source>
</evidence>
<evidence type="ECO:0000256" key="1">
    <source>
        <dbReference type="ARBA" id="ARBA00004141"/>
    </source>
</evidence>
<evidence type="ECO:0000256" key="9">
    <source>
        <dbReference type="ARBA" id="ARBA00022989"/>
    </source>
</evidence>
<dbReference type="Proteomes" id="UP001642464">
    <property type="component" value="Unassembled WGS sequence"/>
</dbReference>
<dbReference type="Pfam" id="PF00520">
    <property type="entry name" value="Ion_trans"/>
    <property type="match status" value="1"/>
</dbReference>
<keyword evidence="18" id="KW-1185">Reference proteome</keyword>
<keyword evidence="2" id="KW-0813">Transport</keyword>
<keyword evidence="8" id="KW-0851">Voltage-gated channel</keyword>
<keyword evidence="3" id="KW-0597">Phosphoprotein</keyword>
<proteinExistence type="predicted"/>
<dbReference type="PROSITE" id="PS50222">
    <property type="entry name" value="EF_HAND_2"/>
    <property type="match status" value="1"/>
</dbReference>
<reference evidence="17 18" key="1">
    <citation type="submission" date="2024-02" db="EMBL/GenBank/DDBJ databases">
        <authorList>
            <person name="Chen Y."/>
            <person name="Shah S."/>
            <person name="Dougan E. K."/>
            <person name="Thang M."/>
            <person name="Chan C."/>
        </authorList>
    </citation>
    <scope>NUCLEOTIDE SEQUENCE [LARGE SCALE GENOMIC DNA]</scope>
</reference>
<gene>
    <name evidence="17" type="ORF">SCF082_LOCUS496</name>
</gene>
<accession>A0ABP0H7Z5</accession>
<feature type="transmembrane region" description="Helical" evidence="15">
    <location>
        <begin position="467"/>
        <end position="497"/>
    </location>
</feature>
<feature type="transmembrane region" description="Helical" evidence="15">
    <location>
        <begin position="427"/>
        <end position="447"/>
    </location>
</feature>
<keyword evidence="7" id="KW-0106">Calcium</keyword>
<evidence type="ECO:0000256" key="13">
    <source>
        <dbReference type="ARBA" id="ARBA00023303"/>
    </source>
</evidence>
<evidence type="ECO:0000256" key="8">
    <source>
        <dbReference type="ARBA" id="ARBA00022882"/>
    </source>
</evidence>
<evidence type="ECO:0000256" key="5">
    <source>
        <dbReference type="ARBA" id="ARBA00022673"/>
    </source>
</evidence>
<feature type="region of interest" description="Disordered" evidence="14">
    <location>
        <begin position="90"/>
        <end position="118"/>
    </location>
</feature>
<evidence type="ECO:0000256" key="7">
    <source>
        <dbReference type="ARBA" id="ARBA00022837"/>
    </source>
</evidence>
<evidence type="ECO:0000256" key="4">
    <source>
        <dbReference type="ARBA" id="ARBA00022568"/>
    </source>
</evidence>
<dbReference type="InterPro" id="IPR050599">
    <property type="entry name" value="VDCC_alpha-1_subunit"/>
</dbReference>
<dbReference type="InterPro" id="IPR027359">
    <property type="entry name" value="Volt_channel_dom_sf"/>
</dbReference>
<sequence>MDPRDWKDVAWAEWRKHNTMLTQSLWQYFENQERMLEIILGAPERAECHLSLADQPRRVFQVRDERTVDASPTSPTVKIASILKSRADEMPFGDTFSSDPDGRSRLSSKAGHEAFEASDASGSMIKVTALLRNKINYSDKMERKTNKMTDKSDSNKVPEKADSNKMTEKSQGNAASLDGAYSRSSSRANRKEVTLVDVPKPPEVKDRPAPPHVSSLPSMPHQMSEDSTPLAHLNPRIDGTIGAASQWKHATKKLQAVQVMIPPKKGDNPSKTAMASAKMSKKFDFLRANSDKALKSCPWLDRVAGGVGACFGEIYQVLELFREWVSKLEEPRRTSCLGQAIRHQAFEAAVLLTVVANSIYIAYETNYHMATLGQQAVEFDETAVEICFLALFTMEIALRMFVHRLYFFVNDDWLWNLMDTGLLCLAYVDQALLLGGAVGKVGLLRLLRLARLFRIVRVLRYLKEVRVMLVAILGSFLSLFWALLMLAVIIFMFAIYFMQQMTTYLSITPSDDELWSLQLDYFQNTGRAMYVLLMATTGRKEWEEVYLLLAPLGADCTVAFTFYLLFFTLGVLNIITGVFVENASVLFKPDDREALQESMRQVQEDIEQVTAILEAMDVDGSGILSTRQVIDAMQDDMFEHALHTIGIDIRMPEHYFNTLSSVTGQEELSIDEFVAHIVQMKGSVSRPDLQTLTLETALLQREVHKLGFELHRVLSLIQQMCVEQGEIKVERQEGPEEVKNNSTLREGLYEEFLKHQRDMQKRAEGRGSSSLFSGPFNFRAVMHSMRKVAPKDLWASEAGHHSTSRVAVSWQRRMK</sequence>
<comment type="subcellular location">
    <subcellularLocation>
        <location evidence="1">Membrane</location>
        <topology evidence="1">Multi-pass membrane protein</topology>
    </subcellularLocation>
</comment>
<keyword evidence="5" id="KW-0107">Calcium channel</keyword>
<evidence type="ECO:0000256" key="3">
    <source>
        <dbReference type="ARBA" id="ARBA00022553"/>
    </source>
</evidence>
<feature type="domain" description="EF-hand" evidence="16">
    <location>
        <begin position="604"/>
        <end position="639"/>
    </location>
</feature>
<evidence type="ECO:0000313" key="18">
    <source>
        <dbReference type="Proteomes" id="UP001642464"/>
    </source>
</evidence>
<evidence type="ECO:0000259" key="16">
    <source>
        <dbReference type="PROSITE" id="PS50222"/>
    </source>
</evidence>
<name>A0ABP0H7Z5_9DINO</name>
<evidence type="ECO:0000313" key="17">
    <source>
        <dbReference type="EMBL" id="CAK8986320.1"/>
    </source>
</evidence>
<feature type="compositionally biased region" description="Basic and acidic residues" evidence="14">
    <location>
        <begin position="189"/>
        <end position="209"/>
    </location>
</feature>
<keyword evidence="12" id="KW-0325">Glycoprotein</keyword>
<dbReference type="SUPFAM" id="SSF81324">
    <property type="entry name" value="Voltage-gated potassium channels"/>
    <property type="match status" value="1"/>
</dbReference>
<evidence type="ECO:0000256" key="15">
    <source>
        <dbReference type="SAM" id="Phobius"/>
    </source>
</evidence>
<protein>
    <recommendedName>
        <fullName evidence="16">EF-hand domain-containing protein</fullName>
    </recommendedName>
</protein>
<organism evidence="17 18">
    <name type="scientific">Durusdinium trenchii</name>
    <dbReference type="NCBI Taxonomy" id="1381693"/>
    <lineage>
        <taxon>Eukaryota</taxon>
        <taxon>Sar</taxon>
        <taxon>Alveolata</taxon>
        <taxon>Dinophyceae</taxon>
        <taxon>Suessiales</taxon>
        <taxon>Symbiodiniaceae</taxon>
        <taxon>Durusdinium</taxon>
    </lineage>
</organism>
<feature type="compositionally biased region" description="Basic and acidic residues" evidence="14">
    <location>
        <begin position="100"/>
        <end position="115"/>
    </location>
</feature>
<keyword evidence="9 15" id="KW-1133">Transmembrane helix</keyword>
<dbReference type="Gene3D" id="1.20.120.350">
    <property type="entry name" value="Voltage-gated potassium channels. Chain C"/>
    <property type="match status" value="1"/>
</dbReference>
<keyword evidence="10" id="KW-0406">Ion transport</keyword>
<evidence type="ECO:0000256" key="10">
    <source>
        <dbReference type="ARBA" id="ARBA00023065"/>
    </source>
</evidence>
<dbReference type="Gene3D" id="1.10.287.70">
    <property type="match status" value="1"/>
</dbReference>
<dbReference type="PANTHER" id="PTHR45628">
    <property type="entry name" value="VOLTAGE-DEPENDENT CALCIUM CHANNEL TYPE A SUBUNIT ALPHA-1"/>
    <property type="match status" value="1"/>
</dbReference>
<dbReference type="InterPro" id="IPR005821">
    <property type="entry name" value="Ion_trans_dom"/>
</dbReference>
<evidence type="ECO:0000256" key="11">
    <source>
        <dbReference type="ARBA" id="ARBA00023136"/>
    </source>
</evidence>
<feature type="region of interest" description="Disordered" evidence="14">
    <location>
        <begin position="138"/>
        <end position="228"/>
    </location>
</feature>
<keyword evidence="11 15" id="KW-0472">Membrane</keyword>
<keyword evidence="6 15" id="KW-0812">Transmembrane</keyword>
<feature type="compositionally biased region" description="Basic and acidic residues" evidence="14">
    <location>
        <begin position="138"/>
        <end position="168"/>
    </location>
</feature>
<comment type="caution">
    <text evidence="17">The sequence shown here is derived from an EMBL/GenBank/DDBJ whole genome shotgun (WGS) entry which is preliminary data.</text>
</comment>
<evidence type="ECO:0000256" key="14">
    <source>
        <dbReference type="SAM" id="MobiDB-lite"/>
    </source>
</evidence>
<dbReference type="InterPro" id="IPR002048">
    <property type="entry name" value="EF_hand_dom"/>
</dbReference>
<keyword evidence="13" id="KW-0407">Ion channel</keyword>
<evidence type="ECO:0000256" key="12">
    <source>
        <dbReference type="ARBA" id="ARBA00023180"/>
    </source>
</evidence>